<gene>
    <name evidence="2" type="primary">pphA</name>
    <name evidence="2" type="ORF">BN996_00858</name>
</gene>
<feature type="domain" description="Calcineurin-like phosphoesterase" evidence="1">
    <location>
        <begin position="25"/>
        <end position="173"/>
    </location>
</feature>
<dbReference type="PANTHER" id="PTHR42850">
    <property type="entry name" value="METALLOPHOSPHOESTERASE"/>
    <property type="match status" value="1"/>
</dbReference>
<protein>
    <submittedName>
        <fullName evidence="2">Serine/threonine-protein phosphatase 1</fullName>
    </submittedName>
</protein>
<organism evidence="2 3">
    <name type="scientific">Haloferax massiliensis</name>
    <dbReference type="NCBI Taxonomy" id="1476858"/>
    <lineage>
        <taxon>Archaea</taxon>
        <taxon>Methanobacteriati</taxon>
        <taxon>Methanobacteriota</taxon>
        <taxon>Stenosarchaea group</taxon>
        <taxon>Halobacteria</taxon>
        <taxon>Halobacteriales</taxon>
        <taxon>Haloferacaceae</taxon>
        <taxon>Haloferax</taxon>
    </lineage>
</organism>
<dbReference type="Proteomes" id="UP000198902">
    <property type="component" value="Unassembled WGS sequence"/>
</dbReference>
<sequence length="233" mass="26001">MSVPSFHPDVAEQHLRVDIDDWDDVYVVGDVHGCLPALERLVDRLDPSEDDLVVFVGDLVRKGPDSKGVVDFVRERDNFLTVRGNNEEKLIRGTKEIDALTDDDLDWMSNLPVAITWDGAIVVHGGVHPEKPLSEHDVDELENTRAMNPGDSYDGPFWFEYYEGPERVFFGHTVMAHPAVFEHAMGLDTGAVYGGALTAYDLHADELVAVEAEVTHESRKDSKILEPRQPALV</sequence>
<dbReference type="AlphaFoldDB" id="A0A0D6JNB8"/>
<dbReference type="CDD" id="cd00144">
    <property type="entry name" value="MPP_PPP_family"/>
    <property type="match status" value="1"/>
</dbReference>
<dbReference type="Pfam" id="PF00149">
    <property type="entry name" value="Metallophos"/>
    <property type="match status" value="1"/>
</dbReference>
<dbReference type="Gene3D" id="3.60.21.10">
    <property type="match status" value="1"/>
</dbReference>
<name>A0A0D6JNB8_9EURY</name>
<dbReference type="GO" id="GO:0016791">
    <property type="term" value="F:phosphatase activity"/>
    <property type="evidence" value="ECO:0007669"/>
    <property type="project" value="TreeGrafter"/>
</dbReference>
<dbReference type="PANTHER" id="PTHR42850:SF4">
    <property type="entry name" value="ZINC-DEPENDENT ENDOPOLYPHOSPHATASE"/>
    <property type="match status" value="1"/>
</dbReference>
<keyword evidence="3" id="KW-1185">Reference proteome</keyword>
<evidence type="ECO:0000313" key="3">
    <source>
        <dbReference type="Proteomes" id="UP000198902"/>
    </source>
</evidence>
<dbReference type="OrthoDB" id="303721at2157"/>
<proteinExistence type="predicted"/>
<dbReference type="SUPFAM" id="SSF56300">
    <property type="entry name" value="Metallo-dependent phosphatases"/>
    <property type="match status" value="1"/>
</dbReference>
<dbReference type="InterPro" id="IPR050126">
    <property type="entry name" value="Ap4A_hydrolase"/>
</dbReference>
<dbReference type="EMBL" id="CSTE01000002">
    <property type="protein sequence ID" value="CQR49397.1"/>
    <property type="molecule type" value="Genomic_DNA"/>
</dbReference>
<evidence type="ECO:0000259" key="1">
    <source>
        <dbReference type="Pfam" id="PF00149"/>
    </source>
</evidence>
<dbReference type="InterPro" id="IPR029052">
    <property type="entry name" value="Metallo-depent_PP-like"/>
</dbReference>
<reference evidence="3" key="1">
    <citation type="submission" date="2015-03" db="EMBL/GenBank/DDBJ databases">
        <authorList>
            <person name="Urmite Genomes"/>
        </authorList>
    </citation>
    <scope>NUCLEOTIDE SEQUENCE [LARGE SCALE GENOMIC DNA]</scope>
    <source>
        <strain evidence="3">Arc-Hr</strain>
    </source>
</reference>
<dbReference type="RefSeq" id="WP_089777328.1">
    <property type="nucleotide sequence ID" value="NZ_CABLRR010000002.1"/>
</dbReference>
<evidence type="ECO:0000313" key="2">
    <source>
        <dbReference type="EMBL" id="CQR49397.1"/>
    </source>
</evidence>
<dbReference type="InterPro" id="IPR004843">
    <property type="entry name" value="Calcineurin-like_PHP"/>
</dbReference>
<dbReference type="GO" id="GO:0005737">
    <property type="term" value="C:cytoplasm"/>
    <property type="evidence" value="ECO:0007669"/>
    <property type="project" value="TreeGrafter"/>
</dbReference>
<accession>A0A0D6JNB8</accession>